<keyword evidence="5" id="KW-1185">Reference proteome</keyword>
<dbReference type="InterPro" id="IPR027417">
    <property type="entry name" value="P-loop_NTPase"/>
</dbReference>
<dbReference type="InterPro" id="IPR016032">
    <property type="entry name" value="Sig_transdc_resp-reg_C-effctor"/>
</dbReference>
<dbReference type="PROSITE" id="PS50043">
    <property type="entry name" value="HTH_LUXR_2"/>
    <property type="match status" value="1"/>
</dbReference>
<evidence type="ECO:0000313" key="5">
    <source>
        <dbReference type="Proteomes" id="UP000063699"/>
    </source>
</evidence>
<dbReference type="EMBL" id="CP012752">
    <property type="protein sequence ID" value="ALG11021.1"/>
    <property type="molecule type" value="Genomic_DNA"/>
</dbReference>
<evidence type="ECO:0000256" key="2">
    <source>
        <dbReference type="ARBA" id="ARBA00022840"/>
    </source>
</evidence>
<dbReference type="Gene3D" id="1.10.10.10">
    <property type="entry name" value="Winged helix-like DNA-binding domain superfamily/Winged helix DNA-binding domain"/>
    <property type="match status" value="1"/>
</dbReference>
<dbReference type="AlphaFoldDB" id="A0A0N9I8N7"/>
<dbReference type="GO" id="GO:0003677">
    <property type="term" value="F:DNA binding"/>
    <property type="evidence" value="ECO:0007669"/>
    <property type="project" value="InterPro"/>
</dbReference>
<accession>A0A0N9I8N7</accession>
<dbReference type="Pfam" id="PF00196">
    <property type="entry name" value="GerE"/>
    <property type="match status" value="1"/>
</dbReference>
<name>A0A0N9I8N7_9PSEU</name>
<evidence type="ECO:0000256" key="1">
    <source>
        <dbReference type="ARBA" id="ARBA00022741"/>
    </source>
</evidence>
<dbReference type="GO" id="GO:0004016">
    <property type="term" value="F:adenylate cyclase activity"/>
    <property type="evidence" value="ECO:0007669"/>
    <property type="project" value="TreeGrafter"/>
</dbReference>
<dbReference type="InterPro" id="IPR000792">
    <property type="entry name" value="Tscrpt_reg_LuxR_C"/>
</dbReference>
<dbReference type="GO" id="GO:0005737">
    <property type="term" value="C:cytoplasm"/>
    <property type="evidence" value="ECO:0007669"/>
    <property type="project" value="TreeGrafter"/>
</dbReference>
<evidence type="ECO:0000313" key="4">
    <source>
        <dbReference type="EMBL" id="ALG11021.1"/>
    </source>
</evidence>
<dbReference type="CDD" id="cd06170">
    <property type="entry name" value="LuxR_C_like"/>
    <property type="match status" value="1"/>
</dbReference>
<sequence>MGVMRARFVGRRRELDELTDRLRTAMTGSGQVVLVSGEPGIGKSRLAHELAELAEADGVHTCWGRAVQDDGSPSYWPFRQVLKLLARRYAPGVLADELALVVPEFGDGPTTSPEERFRVFEAVTEYLTGVGKLLIVLDDLQWADQPTLRLLVHLAMAAGTMPLMILVTYRDTEAEPLSATLAALAREESVSRIRLTGLSEAEVAAQLADLTDTSVDASVAAAISGRTGGNPFFVAEISRMLGQERMPDAVLDAVRVRMDALTPDCREVLAAASVLGNEVDPAIVAAVLGSPLDDVLSAVDEAVRSGFLSGAQEWRFTHDLIREAARLLMPTVRRLALHARAAAVVERRPDAVSRAAEIARHWLESLPAGDPAKAVEWARRAGDAALAQLAWENAVELYARALGAGPLHDAGRAELLTRQGIAQLRKLDIVSGEQTLRRAAAAARASGDAAAIAEVALAMGTVHSSDWPTLGKALSDEALASMADGPLRARLLAQQAGELAFFGSPDLDVISAEALAIADRTGDSRAVRAALRARQLARAGPDGVRERLVLGDRMLAIGVADNDPEAVMWGRVWRFDAFCQLGRLDDAESELLPIREAALRMRTKIARWHHLRAEIAVEHARGRFTRARELAQSAIDLVEDAGGPVVLAVSVATLAAVAATTGDEGPVVEQYTGYHGRGSDLIAAVTGAWLVRCGRSEHARRFYMPAQVHEPIGGVRELSVLCGLVVLAAEFGDKDTAAVAYRRLLPYEDLMQCGGAGVVTIEGSVAGALGVAAATCHRLDDAVRHLRRAIENNERAGTPPYVAMATLDLARVLARRDRKGDAAESAALALSARSMAERMGMRYLLAAAESLTGSSALSPRENEIARLVAQGLTNRQIAAAVHISVRTVETHVQKVLGKLGLSSRAEIHDHIGR</sequence>
<dbReference type="Gene3D" id="1.25.40.10">
    <property type="entry name" value="Tetratricopeptide repeat domain"/>
    <property type="match status" value="1"/>
</dbReference>
<dbReference type="KEGG" id="kphy:AOZ06_32740"/>
<gene>
    <name evidence="4" type="ORF">AOZ06_32740</name>
</gene>
<dbReference type="Gene3D" id="3.40.50.300">
    <property type="entry name" value="P-loop containing nucleotide triphosphate hydrolases"/>
    <property type="match status" value="1"/>
</dbReference>
<dbReference type="Proteomes" id="UP000063699">
    <property type="component" value="Chromosome"/>
</dbReference>
<organism evidence="4 5">
    <name type="scientific">Kibdelosporangium phytohabitans</name>
    <dbReference type="NCBI Taxonomy" id="860235"/>
    <lineage>
        <taxon>Bacteria</taxon>
        <taxon>Bacillati</taxon>
        <taxon>Actinomycetota</taxon>
        <taxon>Actinomycetes</taxon>
        <taxon>Pseudonocardiales</taxon>
        <taxon>Pseudonocardiaceae</taxon>
        <taxon>Kibdelosporangium</taxon>
    </lineage>
</organism>
<dbReference type="STRING" id="860235.AOZ06_32740"/>
<dbReference type="GO" id="GO:0005524">
    <property type="term" value="F:ATP binding"/>
    <property type="evidence" value="ECO:0007669"/>
    <property type="project" value="UniProtKB-KW"/>
</dbReference>
<dbReference type="InterPro" id="IPR041664">
    <property type="entry name" value="AAA_16"/>
</dbReference>
<feature type="domain" description="HTH luxR-type" evidence="3">
    <location>
        <begin position="850"/>
        <end position="913"/>
    </location>
</feature>
<dbReference type="Pfam" id="PF13191">
    <property type="entry name" value="AAA_16"/>
    <property type="match status" value="1"/>
</dbReference>
<keyword evidence="2" id="KW-0067">ATP-binding</keyword>
<dbReference type="SUPFAM" id="SSF48452">
    <property type="entry name" value="TPR-like"/>
    <property type="match status" value="1"/>
</dbReference>
<dbReference type="PANTHER" id="PTHR16305:SF35">
    <property type="entry name" value="TRANSCRIPTIONAL ACTIVATOR DOMAIN"/>
    <property type="match status" value="1"/>
</dbReference>
<dbReference type="SUPFAM" id="SSF52540">
    <property type="entry name" value="P-loop containing nucleoside triphosphate hydrolases"/>
    <property type="match status" value="1"/>
</dbReference>
<dbReference type="InterPro" id="IPR011990">
    <property type="entry name" value="TPR-like_helical_dom_sf"/>
</dbReference>
<evidence type="ECO:0000259" key="3">
    <source>
        <dbReference type="PROSITE" id="PS50043"/>
    </source>
</evidence>
<keyword evidence="1" id="KW-0547">Nucleotide-binding</keyword>
<reference evidence="4 5" key="1">
    <citation type="submission" date="2015-07" db="EMBL/GenBank/DDBJ databases">
        <title>Genome sequencing of Kibdelosporangium phytohabitans.</title>
        <authorList>
            <person name="Qin S."/>
            <person name="Xing K."/>
        </authorList>
    </citation>
    <scope>NUCLEOTIDE SEQUENCE [LARGE SCALE GENOMIC DNA]</scope>
    <source>
        <strain evidence="4 5">KLBMP1111</strain>
    </source>
</reference>
<protein>
    <recommendedName>
        <fullName evidence="3">HTH luxR-type domain-containing protein</fullName>
    </recommendedName>
</protein>
<dbReference type="PANTHER" id="PTHR16305">
    <property type="entry name" value="TESTICULAR SOLUBLE ADENYLYL CYCLASE"/>
    <property type="match status" value="1"/>
</dbReference>
<dbReference type="GO" id="GO:0006355">
    <property type="term" value="P:regulation of DNA-templated transcription"/>
    <property type="evidence" value="ECO:0007669"/>
    <property type="project" value="InterPro"/>
</dbReference>
<dbReference type="SUPFAM" id="SSF46894">
    <property type="entry name" value="C-terminal effector domain of the bipartite response regulators"/>
    <property type="match status" value="1"/>
</dbReference>
<dbReference type="InterPro" id="IPR036388">
    <property type="entry name" value="WH-like_DNA-bd_sf"/>
</dbReference>
<dbReference type="SMART" id="SM00421">
    <property type="entry name" value="HTH_LUXR"/>
    <property type="match status" value="1"/>
</dbReference>
<proteinExistence type="predicted"/>
<dbReference type="PRINTS" id="PR00038">
    <property type="entry name" value="HTHLUXR"/>
</dbReference>